<accession>A0A9P3FD68</accession>
<dbReference type="AlphaFoldDB" id="A0A9P3FD68"/>
<evidence type="ECO:0000256" key="1">
    <source>
        <dbReference type="ARBA" id="ARBA00009009"/>
    </source>
</evidence>
<dbReference type="Gene3D" id="3.40.710.10">
    <property type="entry name" value="DD-peptidase/beta-lactamase superfamily"/>
    <property type="match status" value="1"/>
</dbReference>
<protein>
    <recommendedName>
        <fullName evidence="3">Beta-lactamase-related domain-containing protein</fullName>
    </recommendedName>
</protein>
<dbReference type="RefSeq" id="XP_044653006.1">
    <property type="nucleotide sequence ID" value="XM_044797071.1"/>
</dbReference>
<proteinExistence type="inferred from homology"/>
<dbReference type="InterPro" id="IPR050789">
    <property type="entry name" value="Diverse_Enzym_Activities"/>
</dbReference>
<reference evidence="4 5" key="1">
    <citation type="submission" date="2021-01" db="EMBL/GenBank/DDBJ databases">
        <title>Cercospora kikuchii MAFF 305040 whole genome shotgun sequence.</title>
        <authorList>
            <person name="Kashiwa T."/>
            <person name="Suzuki T."/>
        </authorList>
    </citation>
    <scope>NUCLEOTIDE SEQUENCE [LARGE SCALE GENOMIC DNA]</scope>
    <source>
        <strain evidence="4 5">MAFF 305040</strain>
    </source>
</reference>
<dbReference type="GO" id="GO:0016787">
    <property type="term" value="F:hydrolase activity"/>
    <property type="evidence" value="ECO:0007669"/>
    <property type="project" value="UniProtKB-KW"/>
</dbReference>
<evidence type="ECO:0000259" key="3">
    <source>
        <dbReference type="Pfam" id="PF00144"/>
    </source>
</evidence>
<dbReference type="GeneID" id="68287510"/>
<dbReference type="SUPFAM" id="SSF56601">
    <property type="entry name" value="beta-lactamase/transpeptidase-like"/>
    <property type="match status" value="1"/>
</dbReference>
<dbReference type="PANTHER" id="PTHR43283">
    <property type="entry name" value="BETA-LACTAMASE-RELATED"/>
    <property type="match status" value="1"/>
</dbReference>
<gene>
    <name evidence="4" type="ORF">CKM354_000193500</name>
</gene>
<evidence type="ECO:0000313" key="5">
    <source>
        <dbReference type="Proteomes" id="UP000825890"/>
    </source>
</evidence>
<keyword evidence="5" id="KW-1185">Reference proteome</keyword>
<evidence type="ECO:0000256" key="2">
    <source>
        <dbReference type="ARBA" id="ARBA00022801"/>
    </source>
</evidence>
<sequence length="402" mass="42811">MPPSLQDLADSIDQATRDGQLPGVVLAAVDKSGTDVFSHASGPLSVTDPSQASISLDSVFALASCTKLVTTIAALPCVDQGLVELDLPLDKHLPELAALQLIAPDETAKNGYVLHEAKKGITLRELLTHTSGVAYDMLSPQLQAWQTEHRGQPSLAFVGKFFGAMDVPLIFERGQSWMYGASLDWVGILIGRLSGMSFSAFCAKNIFDPLGMTATTFHLESSDSIRSRLVPMCTRTPEGNLIAGGFQLADPAVDDLGGLGLYSSARDYLRLLQDLVQDKSSLLSSAMVEELFMPQLPDGNSSLADMKRFGPLLWGFYMSDSEPLVNHGLGAIVTTGDNATSGTPAGVLRWSGYTGPLWAASRKLGVAWLLATQITPFGDSKVGAVAETFSRAVFNQAGAERS</sequence>
<dbReference type="PANTHER" id="PTHR43283:SF17">
    <property type="entry name" value="(LOVD), PUTATIVE (AFU_ORTHOLOGUE AFUA_5G00920)-RELATED"/>
    <property type="match status" value="1"/>
</dbReference>
<dbReference type="EMBL" id="BOLY01000001">
    <property type="protein sequence ID" value="GIZ38519.1"/>
    <property type="molecule type" value="Genomic_DNA"/>
</dbReference>
<organism evidence="4 5">
    <name type="scientific">Cercospora kikuchii</name>
    <dbReference type="NCBI Taxonomy" id="84275"/>
    <lineage>
        <taxon>Eukaryota</taxon>
        <taxon>Fungi</taxon>
        <taxon>Dikarya</taxon>
        <taxon>Ascomycota</taxon>
        <taxon>Pezizomycotina</taxon>
        <taxon>Dothideomycetes</taxon>
        <taxon>Dothideomycetidae</taxon>
        <taxon>Mycosphaerellales</taxon>
        <taxon>Mycosphaerellaceae</taxon>
        <taxon>Cercospora</taxon>
    </lineage>
</organism>
<dbReference type="InterPro" id="IPR012338">
    <property type="entry name" value="Beta-lactam/transpept-like"/>
</dbReference>
<evidence type="ECO:0000313" key="4">
    <source>
        <dbReference type="EMBL" id="GIZ38519.1"/>
    </source>
</evidence>
<dbReference type="Pfam" id="PF00144">
    <property type="entry name" value="Beta-lactamase"/>
    <property type="match status" value="1"/>
</dbReference>
<name>A0A9P3FD68_9PEZI</name>
<dbReference type="Proteomes" id="UP000825890">
    <property type="component" value="Unassembled WGS sequence"/>
</dbReference>
<feature type="domain" description="Beta-lactamase-related" evidence="3">
    <location>
        <begin position="10"/>
        <end position="377"/>
    </location>
</feature>
<dbReference type="InterPro" id="IPR001466">
    <property type="entry name" value="Beta-lactam-related"/>
</dbReference>
<dbReference type="OrthoDB" id="428260at2759"/>
<comment type="caution">
    <text evidence="4">The sequence shown here is derived from an EMBL/GenBank/DDBJ whole genome shotgun (WGS) entry which is preliminary data.</text>
</comment>
<keyword evidence="2" id="KW-0378">Hydrolase</keyword>
<comment type="similarity">
    <text evidence="1">Belongs to the class-A beta-lactamase family.</text>
</comment>